<evidence type="ECO:0000313" key="7">
    <source>
        <dbReference type="Proteomes" id="UP000642920"/>
    </source>
</evidence>
<dbReference type="GO" id="GO:0005524">
    <property type="term" value="F:ATP binding"/>
    <property type="evidence" value="ECO:0007669"/>
    <property type="project" value="UniProtKB-KW"/>
</dbReference>
<dbReference type="GO" id="GO:0015697">
    <property type="term" value="P:quaternary ammonium group transport"/>
    <property type="evidence" value="ECO:0007669"/>
    <property type="project" value="UniProtKB-ARBA"/>
</dbReference>
<gene>
    <name evidence="6" type="ORF">JKP34_10805</name>
</gene>
<evidence type="ECO:0000256" key="2">
    <source>
        <dbReference type="ARBA" id="ARBA00022448"/>
    </source>
</evidence>
<keyword evidence="2" id="KW-0813">Transport</keyword>
<evidence type="ECO:0000256" key="3">
    <source>
        <dbReference type="ARBA" id="ARBA00022741"/>
    </source>
</evidence>
<evidence type="ECO:0000259" key="5">
    <source>
        <dbReference type="PROSITE" id="PS50893"/>
    </source>
</evidence>
<organism evidence="6 7">
    <name type="scientific">Marivirga atlantica</name>
    <dbReference type="NCBI Taxonomy" id="1548457"/>
    <lineage>
        <taxon>Bacteria</taxon>
        <taxon>Pseudomonadati</taxon>
        <taxon>Bacteroidota</taxon>
        <taxon>Cytophagia</taxon>
        <taxon>Cytophagales</taxon>
        <taxon>Marivirgaceae</taxon>
        <taxon>Marivirga</taxon>
    </lineage>
</organism>
<evidence type="ECO:0000313" key="6">
    <source>
        <dbReference type="EMBL" id="MBL0765741.1"/>
    </source>
</evidence>
<feature type="domain" description="ABC transporter" evidence="5">
    <location>
        <begin position="2"/>
        <end position="236"/>
    </location>
</feature>
<keyword evidence="7" id="KW-1185">Reference proteome</keyword>
<dbReference type="Pfam" id="PF00005">
    <property type="entry name" value="ABC_tran"/>
    <property type="match status" value="1"/>
</dbReference>
<proteinExistence type="inferred from homology"/>
<evidence type="ECO:0000256" key="4">
    <source>
        <dbReference type="ARBA" id="ARBA00022840"/>
    </source>
</evidence>
<dbReference type="InterPro" id="IPR027417">
    <property type="entry name" value="P-loop_NTPase"/>
</dbReference>
<dbReference type="EMBL" id="JAERQG010000002">
    <property type="protein sequence ID" value="MBL0765741.1"/>
    <property type="molecule type" value="Genomic_DNA"/>
</dbReference>
<reference evidence="6" key="1">
    <citation type="submission" date="2021-01" db="EMBL/GenBank/DDBJ databases">
        <title>Marivirga sp. nov., isolated from intertidal surface sediments.</title>
        <authorList>
            <person name="Zhang M."/>
        </authorList>
    </citation>
    <scope>NUCLEOTIDE SEQUENCE</scope>
    <source>
        <strain evidence="6">SM1354</strain>
    </source>
</reference>
<dbReference type="SUPFAM" id="SSF52540">
    <property type="entry name" value="P-loop containing nucleoside triphosphate hydrolases"/>
    <property type="match status" value="1"/>
</dbReference>
<dbReference type="RefSeq" id="WP_201920941.1">
    <property type="nucleotide sequence ID" value="NZ_JAERQG010000002.1"/>
</dbReference>
<dbReference type="Proteomes" id="UP000642920">
    <property type="component" value="Unassembled WGS sequence"/>
</dbReference>
<keyword evidence="3" id="KW-0547">Nucleotide-binding</keyword>
<dbReference type="PROSITE" id="PS50893">
    <property type="entry name" value="ABC_TRANSPORTER_2"/>
    <property type="match status" value="1"/>
</dbReference>
<evidence type="ECO:0000256" key="1">
    <source>
        <dbReference type="ARBA" id="ARBA00005417"/>
    </source>
</evidence>
<comment type="similarity">
    <text evidence="1">Belongs to the ABC transporter superfamily.</text>
</comment>
<keyword evidence="4 6" id="KW-0067">ATP-binding</keyword>
<dbReference type="GO" id="GO:0016887">
    <property type="term" value="F:ATP hydrolysis activity"/>
    <property type="evidence" value="ECO:0007669"/>
    <property type="project" value="InterPro"/>
</dbReference>
<dbReference type="InterPro" id="IPR003593">
    <property type="entry name" value="AAA+_ATPase"/>
</dbReference>
<protein>
    <submittedName>
        <fullName evidence="6">ABC transporter ATP-binding protein</fullName>
    </submittedName>
</protein>
<dbReference type="AlphaFoldDB" id="A0A937DK04"/>
<name>A0A937DK04_9BACT</name>
<dbReference type="PANTHER" id="PTHR43117:SF4">
    <property type="entry name" value="OSMOPROTECTANT IMPORT ATP-BINDING PROTEIN OSMV"/>
    <property type="match status" value="1"/>
</dbReference>
<dbReference type="PANTHER" id="PTHR43117">
    <property type="entry name" value="OSMOPROTECTANT IMPORT ATP-BINDING PROTEIN OSMV"/>
    <property type="match status" value="1"/>
</dbReference>
<comment type="caution">
    <text evidence="6">The sequence shown here is derived from an EMBL/GenBank/DDBJ whole genome shotgun (WGS) entry which is preliminary data.</text>
</comment>
<sequence>MIEFSQVSKNFEGASVLNKVNLKVNRGEFLVLLGASGSGKTTMLKMINGMEEPSAGEVMIHDKPLHQLDLVHLRRRIGYVIQDVGLFPHYSVFKNIGLLPKLAGEKPDDIEFKVKHWMKRLDLDYEEHANKYPENLSGGQAQRVGLARAMAGEPDIMLLDEPFSALDPLIRNQIRKDYRQIQKKEAITTVMVTHDLLEAVELADKICLIADGEIQQIDTPERLIFKPKTDKVKAFTAGDKYQAALAACKIHSLKPYVHQLPNNIREEGTLLEALQFVEDKDEQILMKAFAQYKEQWRE</sequence>
<dbReference type="FunFam" id="3.40.50.300:FF:000425">
    <property type="entry name" value="Probable ABC transporter, ATP-binding subunit"/>
    <property type="match status" value="1"/>
</dbReference>
<dbReference type="InterPro" id="IPR003439">
    <property type="entry name" value="ABC_transporter-like_ATP-bd"/>
</dbReference>
<dbReference type="Gene3D" id="3.40.50.300">
    <property type="entry name" value="P-loop containing nucleotide triphosphate hydrolases"/>
    <property type="match status" value="1"/>
</dbReference>
<dbReference type="InterPro" id="IPR017871">
    <property type="entry name" value="ABC_transporter-like_CS"/>
</dbReference>
<dbReference type="PROSITE" id="PS00211">
    <property type="entry name" value="ABC_TRANSPORTER_1"/>
    <property type="match status" value="1"/>
</dbReference>
<dbReference type="SMART" id="SM00382">
    <property type="entry name" value="AAA"/>
    <property type="match status" value="1"/>
</dbReference>
<accession>A0A937DK04</accession>